<dbReference type="PROSITE" id="PS00527">
    <property type="entry name" value="RIBOSOMAL_S14"/>
    <property type="match status" value="1"/>
</dbReference>
<dbReference type="GO" id="GO:0006412">
    <property type="term" value="P:translation"/>
    <property type="evidence" value="ECO:0007669"/>
    <property type="project" value="UniProtKB-UniRule"/>
</dbReference>
<proteinExistence type="inferred from homology"/>
<dbReference type="GO" id="GO:0005737">
    <property type="term" value="C:cytoplasm"/>
    <property type="evidence" value="ECO:0007669"/>
    <property type="project" value="UniProtKB-ARBA"/>
</dbReference>
<evidence type="ECO:0000256" key="3">
    <source>
        <dbReference type="ARBA" id="ARBA00022980"/>
    </source>
</evidence>
<comment type="subunit">
    <text evidence="6 7">Part of the 30S ribosomal subunit. Contacts proteins S3 and S10.</text>
</comment>
<evidence type="ECO:0000256" key="4">
    <source>
        <dbReference type="ARBA" id="ARBA00023274"/>
    </source>
</evidence>
<dbReference type="InterPro" id="IPR023036">
    <property type="entry name" value="Ribosomal_uS14_bac/plastid"/>
</dbReference>
<evidence type="ECO:0000313" key="8">
    <source>
        <dbReference type="EMBL" id="QHD65057.1"/>
    </source>
</evidence>
<dbReference type="Pfam" id="PF00253">
    <property type="entry name" value="Ribosomal_S14"/>
    <property type="match status" value="1"/>
</dbReference>
<dbReference type="PANTHER" id="PTHR19836:SF19">
    <property type="entry name" value="SMALL RIBOSOMAL SUBUNIT PROTEIN US14M"/>
    <property type="match status" value="1"/>
</dbReference>
<comment type="similarity">
    <text evidence="2 7">Belongs to the universal ribosomal protein uS14 family.</text>
</comment>
<reference evidence="8 9" key="1">
    <citation type="journal article" date="2020" name="MBio">
        <title>Erratum for Teymournejad et al., 'Isolation and Molecular Analysis of a Novel Neorickettsia Species That Causes Potomac Horse Fever'.</title>
        <authorList>
            <person name="Teymournejad O."/>
            <person name="Lin M."/>
            <person name="Bekebrede H."/>
            <person name="Kamr A."/>
            <person name="Toribio R.E."/>
            <person name="Arroyo L.G."/>
            <person name="Baird J.D."/>
            <person name="Rikihisa Y."/>
        </authorList>
    </citation>
    <scope>NUCLEOTIDE SEQUENCE [LARGE SCALE GENOMIC DNA]</scope>
    <source>
        <strain evidence="8 9">Fin17</strain>
    </source>
</reference>
<dbReference type="InterPro" id="IPR018271">
    <property type="entry name" value="Ribosomal_uS14_CS"/>
</dbReference>
<evidence type="ECO:0000256" key="7">
    <source>
        <dbReference type="HAMAP-Rule" id="MF_00537"/>
    </source>
</evidence>
<keyword evidence="4 7" id="KW-0687">Ribonucleoprotein</keyword>
<evidence type="ECO:0000256" key="2">
    <source>
        <dbReference type="ARBA" id="ARBA00009083"/>
    </source>
</evidence>
<sequence>MAKKALVVKDERKKALACRSRERRSTVRNMRNDKSISLKERIAIQAKLNSLPRNSSPVRSKNRCSITGRPRGYYRKFGISRIQLRVLANWGKLPGVVKSSW</sequence>
<dbReference type="NCBIfam" id="NF006477">
    <property type="entry name" value="PRK08881.1"/>
    <property type="match status" value="1"/>
</dbReference>
<name>A0A6P1G9D4_9RICK</name>
<dbReference type="InterPro" id="IPR001209">
    <property type="entry name" value="Ribosomal_uS14"/>
</dbReference>
<keyword evidence="3 7" id="KW-0689">Ribosomal protein</keyword>
<keyword evidence="9" id="KW-1185">Reference proteome</keyword>
<keyword evidence="7" id="KW-0694">RNA-binding</keyword>
<evidence type="ECO:0000256" key="1">
    <source>
        <dbReference type="ARBA" id="ARBA00003686"/>
    </source>
</evidence>
<dbReference type="Proteomes" id="UP000464912">
    <property type="component" value="Chromosome"/>
</dbReference>
<dbReference type="HAMAP" id="MF_00537">
    <property type="entry name" value="Ribosomal_uS14_1"/>
    <property type="match status" value="1"/>
</dbReference>
<dbReference type="RefSeq" id="WP_160095090.1">
    <property type="nucleotide sequence ID" value="NZ_CP047224.1"/>
</dbReference>
<dbReference type="KEGG" id="nef:GP480_01105"/>
<comment type="function">
    <text evidence="1 7">Binds 16S rRNA, required for the assembly of 30S particles and may also be responsible for determining the conformation of the 16S rRNA at the A site.</text>
</comment>
<dbReference type="FunFam" id="1.10.287.1480:FF:000001">
    <property type="entry name" value="30S ribosomal protein S14"/>
    <property type="match status" value="1"/>
</dbReference>
<keyword evidence="7" id="KW-0699">rRNA-binding</keyword>
<dbReference type="PANTHER" id="PTHR19836">
    <property type="entry name" value="30S RIBOSOMAL PROTEIN S14"/>
    <property type="match status" value="1"/>
</dbReference>
<gene>
    <name evidence="7 8" type="primary">rpsN</name>
    <name evidence="8" type="ORF">GP480_01105</name>
</gene>
<protein>
    <recommendedName>
        <fullName evidence="5 7">Small ribosomal subunit protein uS14</fullName>
    </recommendedName>
</protein>
<dbReference type="GO" id="GO:0003735">
    <property type="term" value="F:structural constituent of ribosome"/>
    <property type="evidence" value="ECO:0007669"/>
    <property type="project" value="InterPro"/>
</dbReference>
<organism evidence="8 9">
    <name type="scientific">Neorickettsia findlayensis</name>
    <dbReference type="NCBI Taxonomy" id="2686014"/>
    <lineage>
        <taxon>Bacteria</taxon>
        <taxon>Pseudomonadati</taxon>
        <taxon>Pseudomonadota</taxon>
        <taxon>Alphaproteobacteria</taxon>
        <taxon>Rickettsiales</taxon>
        <taxon>Anaplasmataceae</taxon>
        <taxon>Neorickettsia</taxon>
    </lineage>
</organism>
<evidence type="ECO:0000313" key="9">
    <source>
        <dbReference type="Proteomes" id="UP000464912"/>
    </source>
</evidence>
<accession>A0A6P1G9D4</accession>
<evidence type="ECO:0000256" key="6">
    <source>
        <dbReference type="ARBA" id="ARBA00047110"/>
    </source>
</evidence>
<dbReference type="Gene3D" id="1.10.287.1480">
    <property type="match status" value="1"/>
</dbReference>
<dbReference type="GO" id="GO:0015935">
    <property type="term" value="C:small ribosomal subunit"/>
    <property type="evidence" value="ECO:0007669"/>
    <property type="project" value="TreeGrafter"/>
</dbReference>
<dbReference type="EMBL" id="CP047224">
    <property type="protein sequence ID" value="QHD65057.1"/>
    <property type="molecule type" value="Genomic_DNA"/>
</dbReference>
<dbReference type="GO" id="GO:0019843">
    <property type="term" value="F:rRNA binding"/>
    <property type="evidence" value="ECO:0007669"/>
    <property type="project" value="UniProtKB-UniRule"/>
</dbReference>
<reference evidence="8 9" key="2">
    <citation type="journal article" date="2020" name="MBio">
        <title>Isolation and Molecular Analysis of a Novel Neorickettsia Species That Causes Potomac Horse Fever.</title>
        <authorList>
            <person name="Teymournejad O."/>
            <person name="Lin M."/>
            <person name="Bekebrede H."/>
            <person name="Kamr A."/>
            <person name="Toribio R.E."/>
            <person name="Arroyo L.G."/>
            <person name="Baird J.D."/>
            <person name="Rikihisa Y."/>
        </authorList>
    </citation>
    <scope>NUCLEOTIDE SEQUENCE [LARGE SCALE GENOMIC DNA]</scope>
    <source>
        <strain evidence="8 9">Fin17</strain>
    </source>
</reference>
<dbReference type="SUPFAM" id="SSF57716">
    <property type="entry name" value="Glucocorticoid receptor-like (DNA-binding domain)"/>
    <property type="match status" value="1"/>
</dbReference>
<evidence type="ECO:0000256" key="5">
    <source>
        <dbReference type="ARBA" id="ARBA00035167"/>
    </source>
</evidence>
<dbReference type="AlphaFoldDB" id="A0A6P1G9D4"/>